<dbReference type="STRING" id="42251.A0A2T6Z9W8"/>
<accession>A0A2T6Z9W8</accession>
<protein>
    <submittedName>
        <fullName evidence="1">Uncharacterized protein</fullName>
    </submittedName>
</protein>
<keyword evidence="2" id="KW-1185">Reference proteome</keyword>
<organism evidence="1 2">
    <name type="scientific">Tuber borchii</name>
    <name type="common">White truffle</name>
    <dbReference type="NCBI Taxonomy" id="42251"/>
    <lineage>
        <taxon>Eukaryota</taxon>
        <taxon>Fungi</taxon>
        <taxon>Dikarya</taxon>
        <taxon>Ascomycota</taxon>
        <taxon>Pezizomycotina</taxon>
        <taxon>Pezizomycetes</taxon>
        <taxon>Pezizales</taxon>
        <taxon>Tuberaceae</taxon>
        <taxon>Tuber</taxon>
    </lineage>
</organism>
<dbReference type="EMBL" id="NESQ01000600">
    <property type="protein sequence ID" value="PUU72287.1"/>
    <property type="molecule type" value="Genomic_DNA"/>
</dbReference>
<name>A0A2T6Z9W8_TUBBO</name>
<dbReference type="AlphaFoldDB" id="A0A2T6Z9W8"/>
<dbReference type="Proteomes" id="UP000244722">
    <property type="component" value="Unassembled WGS sequence"/>
</dbReference>
<gene>
    <name evidence="1" type="ORF">B9Z19DRAFT_1138266</name>
</gene>
<reference evidence="1 2" key="1">
    <citation type="submission" date="2017-04" db="EMBL/GenBank/DDBJ databases">
        <title>Draft genome sequence of Tuber borchii Vittad., a whitish edible truffle.</title>
        <authorList>
            <consortium name="DOE Joint Genome Institute"/>
            <person name="Murat C."/>
            <person name="Kuo A."/>
            <person name="Barry K.W."/>
            <person name="Clum A."/>
            <person name="Dockter R.B."/>
            <person name="Fauchery L."/>
            <person name="Iotti M."/>
            <person name="Kohler A."/>
            <person name="Labutti K."/>
            <person name="Lindquist E.A."/>
            <person name="Lipzen A."/>
            <person name="Ohm R.A."/>
            <person name="Wang M."/>
            <person name="Grigoriev I.V."/>
            <person name="Zambonelli A."/>
            <person name="Martin F.M."/>
        </authorList>
    </citation>
    <scope>NUCLEOTIDE SEQUENCE [LARGE SCALE GENOMIC DNA]</scope>
    <source>
        <strain evidence="1 2">Tbo3840</strain>
    </source>
</reference>
<proteinExistence type="predicted"/>
<sequence length="346" mass="39562">MRKFMIDQSQVDLHLTKLKCQLSAAAKQSIFTWVTAYNKYVSSFFINNFCFLTAQCFGQEYIDTEKVLRTFREVLNAPGRPSGVLVPVVHMGRPGSTRIDHRDQNPPWWTRRAVDIFLIKHNFDIAVIPEGWFYWPMCMGRLEVKNPLIVSNSVRRELCKNPTKKLKEAFETEEIKYTVSKERHSTNSLTIYYFLSYLLSEPPSSTVLMTKEVEAAVKNISQGARKLTGKEGSPRIAVLASLSNNHDSHKLLSGSADPLFIAMTKDIPENSKLVFTTPDHLAQVIARADKPFDIHRGCYTLMTSVPKEEMEDDGPIDQAFYNLGRRNAVKFCYWGQERSLIITTHQ</sequence>
<evidence type="ECO:0000313" key="2">
    <source>
        <dbReference type="Proteomes" id="UP000244722"/>
    </source>
</evidence>
<dbReference type="PANTHER" id="PTHR37015">
    <property type="entry name" value="REVERSE TRANSCRIPTASE DOMAIN-CONTAINING PROTEIN"/>
    <property type="match status" value="1"/>
</dbReference>
<dbReference type="PANTHER" id="PTHR37015:SF2">
    <property type="entry name" value="REVERSE TRANSCRIPTASE DOMAIN-CONTAINING PROTEIN"/>
    <property type="match status" value="1"/>
</dbReference>
<dbReference type="OrthoDB" id="74545at2759"/>
<evidence type="ECO:0000313" key="1">
    <source>
        <dbReference type="EMBL" id="PUU72287.1"/>
    </source>
</evidence>
<comment type="caution">
    <text evidence="1">The sequence shown here is derived from an EMBL/GenBank/DDBJ whole genome shotgun (WGS) entry which is preliminary data.</text>
</comment>